<dbReference type="AlphaFoldDB" id="A0A5J9SMV2"/>
<keyword evidence="2" id="KW-1185">Reference proteome</keyword>
<organism evidence="1 2">
    <name type="scientific">Eragrostis curvula</name>
    <name type="common">weeping love grass</name>
    <dbReference type="NCBI Taxonomy" id="38414"/>
    <lineage>
        <taxon>Eukaryota</taxon>
        <taxon>Viridiplantae</taxon>
        <taxon>Streptophyta</taxon>
        <taxon>Embryophyta</taxon>
        <taxon>Tracheophyta</taxon>
        <taxon>Spermatophyta</taxon>
        <taxon>Magnoliopsida</taxon>
        <taxon>Liliopsida</taxon>
        <taxon>Poales</taxon>
        <taxon>Poaceae</taxon>
        <taxon>PACMAD clade</taxon>
        <taxon>Chloridoideae</taxon>
        <taxon>Eragrostideae</taxon>
        <taxon>Eragrostidinae</taxon>
        <taxon>Eragrostis</taxon>
    </lineage>
</organism>
<dbReference type="GO" id="GO:0005737">
    <property type="term" value="C:cytoplasm"/>
    <property type="evidence" value="ECO:0007669"/>
    <property type="project" value="TreeGrafter"/>
</dbReference>
<comment type="caution">
    <text evidence="1">The sequence shown here is derived from an EMBL/GenBank/DDBJ whole genome shotgun (WGS) entry which is preliminary data.</text>
</comment>
<protein>
    <submittedName>
        <fullName evidence="1">Uncharacterized protein</fullName>
    </submittedName>
</protein>
<dbReference type="OrthoDB" id="4347at2759"/>
<dbReference type="EMBL" id="RWGY01000611">
    <property type="protein sequence ID" value="TVU00303.1"/>
    <property type="molecule type" value="Genomic_DNA"/>
</dbReference>
<accession>A0A5J9SMV2</accession>
<feature type="non-terminal residue" evidence="1">
    <location>
        <position position="1"/>
    </location>
</feature>
<gene>
    <name evidence="1" type="ORF">EJB05_54291</name>
</gene>
<dbReference type="PANTHER" id="PTHR28110:SF1">
    <property type="entry name" value="TRANSMEMBRANE PROTEIN"/>
    <property type="match status" value="1"/>
</dbReference>
<proteinExistence type="predicted"/>
<evidence type="ECO:0000313" key="2">
    <source>
        <dbReference type="Proteomes" id="UP000324897"/>
    </source>
</evidence>
<evidence type="ECO:0000313" key="1">
    <source>
        <dbReference type="EMBL" id="TVU00303.1"/>
    </source>
</evidence>
<name>A0A5J9SMV2_9POAL</name>
<dbReference type="PANTHER" id="PTHR28110">
    <property type="entry name" value="TRANSMEMBRANE PROTEIN"/>
    <property type="match status" value="1"/>
</dbReference>
<reference evidence="1 2" key="1">
    <citation type="journal article" date="2019" name="Sci. Rep.">
        <title>A high-quality genome of Eragrostis curvula grass provides insights into Poaceae evolution and supports new strategies to enhance forage quality.</title>
        <authorList>
            <person name="Carballo J."/>
            <person name="Santos B.A.C.M."/>
            <person name="Zappacosta D."/>
            <person name="Garbus I."/>
            <person name="Selva J.P."/>
            <person name="Gallo C.A."/>
            <person name="Diaz A."/>
            <person name="Albertini E."/>
            <person name="Caccamo M."/>
            <person name="Echenique V."/>
        </authorList>
    </citation>
    <scope>NUCLEOTIDE SEQUENCE [LARGE SCALE GENOMIC DNA]</scope>
    <source>
        <strain evidence="2">cv. Victoria</strain>
        <tissue evidence="1">Leaf</tissue>
    </source>
</reference>
<sequence length="81" mass="9300">MRITKGYDFKEEQFAQLHKSALGFPEERFFFSGTQATPMVKEAALIGKAVVRSQFLKDPYGCLGSLHVKRLKRDPFHRTIP</sequence>
<dbReference type="Proteomes" id="UP000324897">
    <property type="component" value="Unassembled WGS sequence"/>
</dbReference>
<dbReference type="InterPro" id="IPR055323">
    <property type="entry name" value="C57A10.07/YOR238W"/>
</dbReference>
<dbReference type="Gramene" id="TVU00303">
    <property type="protein sequence ID" value="TVU00303"/>
    <property type="gene ID" value="EJB05_54291"/>
</dbReference>